<evidence type="ECO:0000313" key="5">
    <source>
        <dbReference type="Proteomes" id="UP000261660"/>
    </source>
</evidence>
<dbReference type="InParanoid" id="A0A3Q3MP53"/>
<evidence type="ECO:0000259" key="3">
    <source>
        <dbReference type="Pfam" id="PF14291"/>
    </source>
</evidence>
<dbReference type="InterPro" id="IPR025398">
    <property type="entry name" value="DUF4371"/>
</dbReference>
<organism evidence="4 5">
    <name type="scientific">Labrus bergylta</name>
    <name type="common">ballan wrasse</name>
    <dbReference type="NCBI Taxonomy" id="56723"/>
    <lineage>
        <taxon>Eukaryota</taxon>
        <taxon>Metazoa</taxon>
        <taxon>Chordata</taxon>
        <taxon>Craniata</taxon>
        <taxon>Vertebrata</taxon>
        <taxon>Euteleostomi</taxon>
        <taxon>Actinopterygii</taxon>
        <taxon>Neopterygii</taxon>
        <taxon>Teleostei</taxon>
        <taxon>Neoteleostei</taxon>
        <taxon>Acanthomorphata</taxon>
        <taxon>Eupercaria</taxon>
        <taxon>Labriformes</taxon>
        <taxon>Labridae</taxon>
        <taxon>Labrus</taxon>
    </lineage>
</organism>
<accession>A0A3Q3MP53</accession>
<dbReference type="InterPro" id="IPR008906">
    <property type="entry name" value="HATC_C_dom"/>
</dbReference>
<dbReference type="PANTHER" id="PTHR45749">
    <property type="match status" value="1"/>
</dbReference>
<dbReference type="InterPro" id="IPR012337">
    <property type="entry name" value="RNaseH-like_sf"/>
</dbReference>
<protein>
    <recommendedName>
        <fullName evidence="6">HAT C-terminal dimerisation domain-containing protein</fullName>
    </recommendedName>
</protein>
<keyword evidence="5" id="KW-1185">Reference proteome</keyword>
<dbReference type="PANTHER" id="PTHR45749:SF21">
    <property type="entry name" value="DUF4371 DOMAIN-CONTAINING PROTEIN"/>
    <property type="match status" value="1"/>
</dbReference>
<keyword evidence="1" id="KW-1133">Transmembrane helix</keyword>
<dbReference type="Ensembl" id="ENSLBET00000023411.1">
    <property type="protein sequence ID" value="ENSLBEP00000022235.1"/>
    <property type="gene ID" value="ENSLBEG00000017086.1"/>
</dbReference>
<name>A0A3Q3MP53_9LABR</name>
<evidence type="ECO:0000256" key="1">
    <source>
        <dbReference type="SAM" id="Phobius"/>
    </source>
</evidence>
<feature type="domain" description="HAT C-terminal dimerisation" evidence="2">
    <location>
        <begin position="488"/>
        <end position="543"/>
    </location>
</feature>
<dbReference type="Pfam" id="PF05699">
    <property type="entry name" value="Dimer_Tnp_hAT"/>
    <property type="match status" value="1"/>
</dbReference>
<evidence type="ECO:0000313" key="4">
    <source>
        <dbReference type="Ensembl" id="ENSLBEP00000022235.1"/>
    </source>
</evidence>
<sequence>DRSYSDLLLLLSLLLLGHVSLLLLLNLSLLLLGHVSLLLLLNLSLLLLETAQTEGIFLRASNAHYISPTSQNDMIDCCAQEVISVIVSEMTKSKIYAIMADEARDEKSEQLAVCVRYVSEGAVKERFLALAEIKSFDAQSIANELQQQIQNNGLAKLKCVAQTYDGAAAMSGSTGGVQAHFRRLHPEAIYVHCYAHELNLVLCHTCKAIPEAVELFSLLECVYSFFSTSLVSHHKFMEAHTRLGLTTIELVQLSNTRWACQLRSISAVLETLSAILECLSAIGSLIAVGLRAKLYKFSAVYALLMFQSLLSVTEGLHKLLQKETLDLVEALICKQAVCDTHTDAFATELYERTKALCHTHSIPEPGAKTRNKQRKMEDFVLEATAGSCTELNNSDTLRRELLFPCVERMVGELEQRFCSVDAGLLKGIQACSPKCENFLSESHLNELAKHYSIDLKTEEVLVARNFLARKTEAGCSPKDMLSVHNLLDSDMFPSLKATIQVALTVPVSSCSCERSFSALHLLHSWLHQTMGQKRLNSLAVIASHMTAEKHDENRKTEKGTFPKTNLEFLRLNSKFTIKLRICL</sequence>
<proteinExistence type="predicted"/>
<dbReference type="Pfam" id="PF14291">
    <property type="entry name" value="DUF4371"/>
    <property type="match status" value="1"/>
</dbReference>
<dbReference type="SUPFAM" id="SSF53098">
    <property type="entry name" value="Ribonuclease H-like"/>
    <property type="match status" value="1"/>
</dbReference>
<feature type="transmembrane region" description="Helical" evidence="1">
    <location>
        <begin position="7"/>
        <end position="25"/>
    </location>
</feature>
<keyword evidence="1" id="KW-0472">Membrane</keyword>
<dbReference type="STRING" id="56723.ENSLBEP00000022235"/>
<dbReference type="GO" id="GO:0046983">
    <property type="term" value="F:protein dimerization activity"/>
    <property type="evidence" value="ECO:0007669"/>
    <property type="project" value="InterPro"/>
</dbReference>
<evidence type="ECO:0008006" key="6">
    <source>
        <dbReference type="Google" id="ProtNLM"/>
    </source>
</evidence>
<reference evidence="4" key="2">
    <citation type="submission" date="2025-09" db="UniProtKB">
        <authorList>
            <consortium name="Ensembl"/>
        </authorList>
    </citation>
    <scope>IDENTIFICATION</scope>
</reference>
<evidence type="ECO:0000259" key="2">
    <source>
        <dbReference type="Pfam" id="PF05699"/>
    </source>
</evidence>
<keyword evidence="1" id="KW-0812">Transmembrane</keyword>
<dbReference type="Proteomes" id="UP000261660">
    <property type="component" value="Unplaced"/>
</dbReference>
<feature type="domain" description="DUF4371" evidence="3">
    <location>
        <begin position="61"/>
        <end position="174"/>
    </location>
</feature>
<dbReference type="AlphaFoldDB" id="A0A3Q3MP53"/>
<reference evidence="4" key="1">
    <citation type="submission" date="2025-08" db="UniProtKB">
        <authorList>
            <consortium name="Ensembl"/>
        </authorList>
    </citation>
    <scope>IDENTIFICATION</scope>
</reference>
<dbReference type="GeneTree" id="ENSGT00940000162068"/>